<organism evidence="3 4">
    <name type="scientific">Mucilaginibacter gossypiicola</name>
    <dbReference type="NCBI Taxonomy" id="551995"/>
    <lineage>
        <taxon>Bacteria</taxon>
        <taxon>Pseudomonadati</taxon>
        <taxon>Bacteroidota</taxon>
        <taxon>Sphingobacteriia</taxon>
        <taxon>Sphingobacteriales</taxon>
        <taxon>Sphingobacteriaceae</taxon>
        <taxon>Mucilaginibacter</taxon>
    </lineage>
</organism>
<dbReference type="Pfam" id="PF19556">
    <property type="entry name" value="PRTRC_E"/>
    <property type="match status" value="1"/>
</dbReference>
<keyword evidence="4" id="KW-1185">Reference proteome</keyword>
<evidence type="ECO:0000259" key="2">
    <source>
        <dbReference type="Pfam" id="PF19556"/>
    </source>
</evidence>
<dbReference type="InterPro" id="IPR022273">
    <property type="entry name" value="PRTRC_protein-E"/>
</dbReference>
<protein>
    <submittedName>
        <fullName evidence="3">PRTRC system protein E</fullName>
    </submittedName>
</protein>
<accession>A0A1H8D1S3</accession>
<dbReference type="Proteomes" id="UP000198942">
    <property type="component" value="Unassembled WGS sequence"/>
</dbReference>
<gene>
    <name evidence="3" type="ORF">SAMN05192574_102169</name>
</gene>
<reference evidence="4" key="1">
    <citation type="submission" date="2016-10" db="EMBL/GenBank/DDBJ databases">
        <authorList>
            <person name="Varghese N."/>
            <person name="Submissions S."/>
        </authorList>
    </citation>
    <scope>NUCLEOTIDE SEQUENCE [LARGE SCALE GENOMIC DNA]</scope>
    <source>
        <strain evidence="4">Gh-48</strain>
    </source>
</reference>
<feature type="compositionally biased region" description="Acidic residues" evidence="1">
    <location>
        <begin position="118"/>
        <end position="128"/>
    </location>
</feature>
<proteinExistence type="predicted"/>
<sequence>MQTNFFEHITALEFQGALNLNLIKDAEGLLTVSVYLPNATADTAGNVIPPMILKGNPAELGEGFFGAIAAPVKQTASLFANMDAYQQSLKKAAENSKAELDKKNKANKAKTTTASATDTDDDDEQDETENLFSVQENEQKILAEKKKRYATVLEQVAELSKVFKYDEAISLLQTCADYLEKAEEINAKGAELQKHKDRYEAFINDLA</sequence>
<dbReference type="NCBIfam" id="TIGR03741">
    <property type="entry name" value="PRTRC_E"/>
    <property type="match status" value="1"/>
</dbReference>
<feature type="domain" description="ParB-related ThiF-related cassette protein E" evidence="2">
    <location>
        <begin position="1"/>
        <end position="203"/>
    </location>
</feature>
<evidence type="ECO:0000256" key="1">
    <source>
        <dbReference type="SAM" id="MobiDB-lite"/>
    </source>
</evidence>
<evidence type="ECO:0000313" key="4">
    <source>
        <dbReference type="Proteomes" id="UP000198942"/>
    </source>
</evidence>
<evidence type="ECO:0000313" key="3">
    <source>
        <dbReference type="EMBL" id="SEN01129.1"/>
    </source>
</evidence>
<dbReference type="STRING" id="551995.SAMN05192574_102169"/>
<name>A0A1H8D1S3_9SPHI</name>
<dbReference type="EMBL" id="FOCL01000002">
    <property type="protein sequence ID" value="SEN01129.1"/>
    <property type="molecule type" value="Genomic_DNA"/>
</dbReference>
<dbReference type="OrthoDB" id="1050181at2"/>
<feature type="region of interest" description="Disordered" evidence="1">
    <location>
        <begin position="96"/>
        <end position="128"/>
    </location>
</feature>
<dbReference type="RefSeq" id="WP_091209081.1">
    <property type="nucleotide sequence ID" value="NZ_FOCL01000002.1"/>
</dbReference>
<dbReference type="AlphaFoldDB" id="A0A1H8D1S3"/>